<protein>
    <submittedName>
        <fullName evidence="2">Uncharacterized protein</fullName>
    </submittedName>
</protein>
<dbReference type="EMBL" id="MU005608">
    <property type="protein sequence ID" value="KAF2678871.1"/>
    <property type="molecule type" value="Genomic_DNA"/>
</dbReference>
<evidence type="ECO:0000313" key="2">
    <source>
        <dbReference type="EMBL" id="KAF2678871.1"/>
    </source>
</evidence>
<organism evidence="2 3">
    <name type="scientific">Lentithecium fluviatile CBS 122367</name>
    <dbReference type="NCBI Taxonomy" id="1168545"/>
    <lineage>
        <taxon>Eukaryota</taxon>
        <taxon>Fungi</taxon>
        <taxon>Dikarya</taxon>
        <taxon>Ascomycota</taxon>
        <taxon>Pezizomycotina</taxon>
        <taxon>Dothideomycetes</taxon>
        <taxon>Pleosporomycetidae</taxon>
        <taxon>Pleosporales</taxon>
        <taxon>Massarineae</taxon>
        <taxon>Lentitheciaceae</taxon>
        <taxon>Lentithecium</taxon>
    </lineage>
</organism>
<dbReference type="Proteomes" id="UP000799291">
    <property type="component" value="Unassembled WGS sequence"/>
</dbReference>
<reference evidence="2" key="1">
    <citation type="journal article" date="2020" name="Stud. Mycol.">
        <title>101 Dothideomycetes genomes: a test case for predicting lifestyles and emergence of pathogens.</title>
        <authorList>
            <person name="Haridas S."/>
            <person name="Albert R."/>
            <person name="Binder M."/>
            <person name="Bloem J."/>
            <person name="Labutti K."/>
            <person name="Salamov A."/>
            <person name="Andreopoulos B."/>
            <person name="Baker S."/>
            <person name="Barry K."/>
            <person name="Bills G."/>
            <person name="Bluhm B."/>
            <person name="Cannon C."/>
            <person name="Castanera R."/>
            <person name="Culley D."/>
            <person name="Daum C."/>
            <person name="Ezra D."/>
            <person name="Gonzalez J."/>
            <person name="Henrissat B."/>
            <person name="Kuo A."/>
            <person name="Liang C."/>
            <person name="Lipzen A."/>
            <person name="Lutzoni F."/>
            <person name="Magnuson J."/>
            <person name="Mondo S."/>
            <person name="Nolan M."/>
            <person name="Ohm R."/>
            <person name="Pangilinan J."/>
            <person name="Park H.-J."/>
            <person name="Ramirez L."/>
            <person name="Alfaro M."/>
            <person name="Sun H."/>
            <person name="Tritt A."/>
            <person name="Yoshinaga Y."/>
            <person name="Zwiers L.-H."/>
            <person name="Turgeon B."/>
            <person name="Goodwin S."/>
            <person name="Spatafora J."/>
            <person name="Crous P."/>
            <person name="Grigoriev I."/>
        </authorList>
    </citation>
    <scope>NUCLEOTIDE SEQUENCE</scope>
    <source>
        <strain evidence="2">CBS 122367</strain>
    </source>
</reference>
<feature type="compositionally biased region" description="Acidic residues" evidence="1">
    <location>
        <begin position="90"/>
        <end position="104"/>
    </location>
</feature>
<evidence type="ECO:0000313" key="3">
    <source>
        <dbReference type="Proteomes" id="UP000799291"/>
    </source>
</evidence>
<proteinExistence type="predicted"/>
<keyword evidence="3" id="KW-1185">Reference proteome</keyword>
<gene>
    <name evidence="2" type="ORF">K458DRAFT_394518</name>
</gene>
<accession>A0A6G1ILP8</accession>
<feature type="region of interest" description="Disordered" evidence="1">
    <location>
        <begin position="82"/>
        <end position="112"/>
    </location>
</feature>
<evidence type="ECO:0000256" key="1">
    <source>
        <dbReference type="SAM" id="MobiDB-lite"/>
    </source>
</evidence>
<sequence length="121" mass="13591">MSITDNRKVVQLSREITVVNDIIDRTEAGLNRLQQCGLEVMAPAAAEALPRLIDQQYDRLARLEAELDRELARLRHCDSLNTTATAATAADEDEDDEDENDEDEKGGMGDEGPIFFFFFRS</sequence>
<name>A0A6G1ILP8_9PLEO</name>
<dbReference type="AlphaFoldDB" id="A0A6G1ILP8"/>